<reference evidence="1" key="1">
    <citation type="journal article" date="2022" name="bioRxiv">
        <title>Sequencing and chromosome-scale assembly of the giantPleurodeles waltlgenome.</title>
        <authorList>
            <person name="Brown T."/>
            <person name="Elewa A."/>
            <person name="Iarovenko S."/>
            <person name="Subramanian E."/>
            <person name="Araus A.J."/>
            <person name="Petzold A."/>
            <person name="Susuki M."/>
            <person name="Suzuki K.-i.T."/>
            <person name="Hayashi T."/>
            <person name="Toyoda A."/>
            <person name="Oliveira C."/>
            <person name="Osipova E."/>
            <person name="Leigh N.D."/>
            <person name="Simon A."/>
            <person name="Yun M.H."/>
        </authorList>
    </citation>
    <scope>NUCLEOTIDE SEQUENCE</scope>
    <source>
        <strain evidence="1">20211129_DDA</strain>
        <tissue evidence="1">Liver</tissue>
    </source>
</reference>
<keyword evidence="2" id="KW-1185">Reference proteome</keyword>
<protein>
    <submittedName>
        <fullName evidence="1">Uncharacterized protein</fullName>
    </submittedName>
</protein>
<organism evidence="1 2">
    <name type="scientific">Pleurodeles waltl</name>
    <name type="common">Iberian ribbed newt</name>
    <dbReference type="NCBI Taxonomy" id="8319"/>
    <lineage>
        <taxon>Eukaryota</taxon>
        <taxon>Metazoa</taxon>
        <taxon>Chordata</taxon>
        <taxon>Craniata</taxon>
        <taxon>Vertebrata</taxon>
        <taxon>Euteleostomi</taxon>
        <taxon>Amphibia</taxon>
        <taxon>Batrachia</taxon>
        <taxon>Caudata</taxon>
        <taxon>Salamandroidea</taxon>
        <taxon>Salamandridae</taxon>
        <taxon>Pleurodelinae</taxon>
        <taxon>Pleurodeles</taxon>
    </lineage>
</organism>
<evidence type="ECO:0000313" key="1">
    <source>
        <dbReference type="EMBL" id="KAJ1094112.1"/>
    </source>
</evidence>
<name>A0AAV7LUP3_PLEWA</name>
<dbReference type="AlphaFoldDB" id="A0AAV7LUP3"/>
<proteinExistence type="predicted"/>
<gene>
    <name evidence="1" type="ORF">NDU88_007196</name>
</gene>
<dbReference type="Proteomes" id="UP001066276">
    <property type="component" value="Chromosome 11"/>
</dbReference>
<accession>A0AAV7LUP3</accession>
<comment type="caution">
    <text evidence="1">The sequence shown here is derived from an EMBL/GenBank/DDBJ whole genome shotgun (WGS) entry which is preliminary data.</text>
</comment>
<evidence type="ECO:0000313" key="2">
    <source>
        <dbReference type="Proteomes" id="UP001066276"/>
    </source>
</evidence>
<dbReference type="EMBL" id="JANPWB010000015">
    <property type="protein sequence ID" value="KAJ1094112.1"/>
    <property type="molecule type" value="Genomic_DNA"/>
</dbReference>
<sequence>MLLLRGSYRFLSALTLQEDRGQAAVRGQISRTLRCPARPGAVRLANGDCEVSHLPFICCRALCLALLELPSSMLGLAGAAPSGALCLALLELPSSMLGLAGAGPRSMLGLAGAAELAHALCLTLLELPSWPTLYA</sequence>